<feature type="transmembrane region" description="Helical" evidence="2">
    <location>
        <begin position="520"/>
        <end position="539"/>
    </location>
</feature>
<evidence type="ECO:0000259" key="3">
    <source>
        <dbReference type="Pfam" id="PF06808"/>
    </source>
</evidence>
<protein>
    <submittedName>
        <fullName evidence="4">TRAP transporter fused permease subunit</fullName>
    </submittedName>
</protein>
<feature type="transmembrane region" description="Helical" evidence="2">
    <location>
        <begin position="40"/>
        <end position="59"/>
    </location>
</feature>
<dbReference type="RefSeq" id="WP_255852166.1">
    <property type="nucleotide sequence ID" value="NZ_CP073347.1"/>
</dbReference>
<feature type="transmembrane region" description="Helical" evidence="2">
    <location>
        <begin position="162"/>
        <end position="186"/>
    </location>
</feature>
<evidence type="ECO:0000256" key="1">
    <source>
        <dbReference type="RuleBase" id="RU369079"/>
    </source>
</evidence>
<keyword evidence="2" id="KW-0472">Membrane</keyword>
<dbReference type="Proteomes" id="UP001058461">
    <property type="component" value="Chromosome"/>
</dbReference>
<feature type="transmembrane region" description="Helical" evidence="2">
    <location>
        <begin position="95"/>
        <end position="114"/>
    </location>
</feature>
<keyword evidence="1" id="KW-1003">Cell membrane</keyword>
<sequence length="635" mass="66546">MLNFSLKLGQSLSFLLVATALTWALDGFRLVGFNLYNEQFLAMILGFALSSIFLLRNALGVRRQRGSLIDILLAALALGACGYVAVFYPQLLDNLYSAPLDATACGTLILAALLETLRRTAGLVLAGVALGFCIIGLSAQWLPEAISGRALSFDTYISYLTVDAGGFLGFPLMIASTVVAAFIFFGHMLNQTGGSRFFTDIALAWMGGYRGGAAKVSVLASSLFGSISGSAVANVTSTGIITIPLMKRAGFSAHRAAAIEAVASTGGQLMPPVMGAAAFLMAELLQIPYADIALAALIPALLYYGALFVQIDLIAVRDKIPTLPRSERPEAGAVMAKGAQFILPFVVLIGALFLFNQPAEKAALIAVGALLLIALLRPYEGQTLSFARILAAFRSTGHAVADIIVIGVCAGLVIGTLNITAIGFSLTISLVEFGADNLPLLLLIAAVTSIVLGMGMPTLGVYLLLATMIAPAMVELGIPQLSAHMFVLYFGMLSMLTPPIAIAAFAAASLAEAPPVRTSLIAVSLGWTAYLVPFLFVYSPEILMIGPWQDIALSVARITLGTLAVTLAIAGFWRAPLSRLARGLLLIAGALLFVPGVATPFWALINTAGAVTAMLVLLMNYFHARPGKLPLNSAS</sequence>
<evidence type="ECO:0000313" key="5">
    <source>
        <dbReference type="Proteomes" id="UP001058461"/>
    </source>
</evidence>
<accession>A0ABY5HCT8</accession>
<feature type="transmembrane region" description="Helical" evidence="2">
    <location>
        <begin position="440"/>
        <end position="465"/>
    </location>
</feature>
<proteinExistence type="predicted"/>
<dbReference type="Pfam" id="PF06808">
    <property type="entry name" value="DctM"/>
    <property type="match status" value="1"/>
</dbReference>
<keyword evidence="5" id="KW-1185">Reference proteome</keyword>
<feature type="transmembrane region" description="Helical" evidence="2">
    <location>
        <begin position="580"/>
        <end position="598"/>
    </location>
</feature>
<dbReference type="NCBIfam" id="TIGR02123">
    <property type="entry name" value="TRAP_fused"/>
    <property type="match status" value="1"/>
</dbReference>
<feature type="transmembrane region" description="Helical" evidence="2">
    <location>
        <begin position="71"/>
        <end position="89"/>
    </location>
</feature>
<comment type="subcellular location">
    <subcellularLocation>
        <location evidence="1">Cell inner membrane</location>
        <topology evidence="1">Multi-pass membrane protein</topology>
    </subcellularLocation>
</comment>
<evidence type="ECO:0000256" key="2">
    <source>
        <dbReference type="SAM" id="Phobius"/>
    </source>
</evidence>
<feature type="transmembrane region" description="Helical" evidence="2">
    <location>
        <begin position="362"/>
        <end position="379"/>
    </location>
</feature>
<dbReference type="EMBL" id="CP073347">
    <property type="protein sequence ID" value="UTW10152.1"/>
    <property type="molecule type" value="Genomic_DNA"/>
</dbReference>
<feature type="transmembrane region" description="Helical" evidence="2">
    <location>
        <begin position="399"/>
        <end position="428"/>
    </location>
</feature>
<feature type="transmembrane region" description="Helical" evidence="2">
    <location>
        <begin position="551"/>
        <end position="573"/>
    </location>
</feature>
<keyword evidence="2" id="KW-1133">Transmembrane helix</keyword>
<organism evidence="4 5">
    <name type="scientific">Marinobacterium rhizophilum</name>
    <dbReference type="NCBI Taxonomy" id="420402"/>
    <lineage>
        <taxon>Bacteria</taxon>
        <taxon>Pseudomonadati</taxon>
        <taxon>Pseudomonadota</taxon>
        <taxon>Gammaproteobacteria</taxon>
        <taxon>Oceanospirillales</taxon>
        <taxon>Oceanospirillaceae</taxon>
        <taxon>Marinobacterium</taxon>
    </lineage>
</organism>
<dbReference type="PANTHER" id="PTHR43849">
    <property type="entry name" value="BLL3936 PROTEIN"/>
    <property type="match status" value="1"/>
</dbReference>
<feature type="transmembrane region" description="Helical" evidence="2">
    <location>
        <begin position="331"/>
        <end position="355"/>
    </location>
</feature>
<feature type="transmembrane region" description="Helical" evidence="2">
    <location>
        <begin position="121"/>
        <end position="142"/>
    </location>
</feature>
<keyword evidence="1" id="KW-0813">Transport</keyword>
<reference evidence="4" key="1">
    <citation type="submission" date="2021-04" db="EMBL/GenBank/DDBJ databases">
        <title>Oceanospirillales bacteria with DddD are important DMSP degraders in coastal seawater.</title>
        <authorList>
            <person name="Liu J."/>
        </authorList>
    </citation>
    <scope>NUCLEOTIDE SEQUENCE</scope>
    <source>
        <strain evidence="4">D13-1</strain>
    </source>
</reference>
<feature type="transmembrane region" description="Helical" evidence="2">
    <location>
        <begin position="289"/>
        <end position="311"/>
    </location>
</feature>
<gene>
    <name evidence="4" type="ORF">KDW95_12585</name>
</gene>
<dbReference type="InterPro" id="IPR011853">
    <property type="entry name" value="TRAP_DctM-Dct_fused"/>
</dbReference>
<evidence type="ECO:0000313" key="4">
    <source>
        <dbReference type="EMBL" id="UTW10152.1"/>
    </source>
</evidence>
<keyword evidence="1" id="KW-0997">Cell inner membrane</keyword>
<keyword evidence="2" id="KW-0812">Transmembrane</keyword>
<name>A0ABY5HCT8_9GAMM</name>
<feature type="transmembrane region" description="Helical" evidence="2">
    <location>
        <begin position="485"/>
        <end position="508"/>
    </location>
</feature>
<dbReference type="PANTHER" id="PTHR43849:SF2">
    <property type="entry name" value="BLL3936 PROTEIN"/>
    <property type="match status" value="1"/>
</dbReference>
<comment type="function">
    <text evidence="1">Part of the tripartite ATP-independent periplasmic (TRAP) transport system.</text>
</comment>
<feature type="domain" description="TRAP C4-dicarboxylate transport system permease DctM subunit" evidence="3">
    <location>
        <begin position="109"/>
        <end position="544"/>
    </location>
</feature>
<dbReference type="InterPro" id="IPR010656">
    <property type="entry name" value="DctM"/>
</dbReference>